<comment type="caution">
    <text evidence="2">The sequence shown here is derived from an EMBL/GenBank/DDBJ whole genome shotgun (WGS) entry which is preliminary data.</text>
</comment>
<organism evidence="2 3">
    <name type="scientific">Myotis myotis</name>
    <name type="common">Greater mouse-eared bat</name>
    <name type="synonym">Vespertilio myotis</name>
    <dbReference type="NCBI Taxonomy" id="51298"/>
    <lineage>
        <taxon>Eukaryota</taxon>
        <taxon>Metazoa</taxon>
        <taxon>Chordata</taxon>
        <taxon>Craniata</taxon>
        <taxon>Vertebrata</taxon>
        <taxon>Euteleostomi</taxon>
        <taxon>Mammalia</taxon>
        <taxon>Eutheria</taxon>
        <taxon>Laurasiatheria</taxon>
        <taxon>Chiroptera</taxon>
        <taxon>Yangochiroptera</taxon>
        <taxon>Vespertilionidae</taxon>
        <taxon>Myotis</taxon>
    </lineage>
</organism>
<evidence type="ECO:0000313" key="2">
    <source>
        <dbReference type="EMBL" id="KAF6310745.1"/>
    </source>
</evidence>
<reference evidence="2 3" key="1">
    <citation type="journal article" date="2020" name="Nature">
        <title>Six reference-quality genomes reveal evolution of bat adaptations.</title>
        <authorList>
            <person name="Jebb D."/>
            <person name="Huang Z."/>
            <person name="Pippel M."/>
            <person name="Hughes G.M."/>
            <person name="Lavrichenko K."/>
            <person name="Devanna P."/>
            <person name="Winkler S."/>
            <person name="Jermiin L.S."/>
            <person name="Skirmuntt E.C."/>
            <person name="Katzourakis A."/>
            <person name="Burkitt-Gray L."/>
            <person name="Ray D.A."/>
            <person name="Sullivan K.A.M."/>
            <person name="Roscito J.G."/>
            <person name="Kirilenko B.M."/>
            <person name="Davalos L.M."/>
            <person name="Corthals A.P."/>
            <person name="Power M.L."/>
            <person name="Jones G."/>
            <person name="Ransome R.D."/>
            <person name="Dechmann D.K.N."/>
            <person name="Locatelli A.G."/>
            <person name="Puechmaille S.J."/>
            <person name="Fedrigo O."/>
            <person name="Jarvis E.D."/>
            <person name="Hiller M."/>
            <person name="Vernes S.C."/>
            <person name="Myers E.W."/>
            <person name="Teeling E.C."/>
        </authorList>
    </citation>
    <scope>NUCLEOTIDE SEQUENCE [LARGE SCALE GENOMIC DNA]</scope>
    <source>
        <strain evidence="2">MMyoMyo1</strain>
        <tissue evidence="2">Flight muscle</tissue>
    </source>
</reference>
<dbReference type="Proteomes" id="UP000527355">
    <property type="component" value="Unassembled WGS sequence"/>
</dbReference>
<name>A0A7J7UD00_MYOMY</name>
<proteinExistence type="predicted"/>
<evidence type="ECO:0000256" key="1">
    <source>
        <dbReference type="SAM" id="MobiDB-lite"/>
    </source>
</evidence>
<sequence length="128" mass="13144">MAASEEPEAPTEPLDVACGLENVPVSVWPPGARPGPFQVSLGRSLLQPVCTEGPGASQENREFARRGPGPGPGSAAPRPGRGQFSPLPIPGRSGPAQAGSGRSLRLAVMVWLNLKTNATQVLMASPGE</sequence>
<dbReference type="AlphaFoldDB" id="A0A7J7UD00"/>
<feature type="region of interest" description="Disordered" evidence="1">
    <location>
        <begin position="48"/>
        <end position="100"/>
    </location>
</feature>
<dbReference type="EMBL" id="JABWUV010000013">
    <property type="protein sequence ID" value="KAF6310745.1"/>
    <property type="molecule type" value="Genomic_DNA"/>
</dbReference>
<keyword evidence="3" id="KW-1185">Reference proteome</keyword>
<evidence type="ECO:0000313" key="3">
    <source>
        <dbReference type="Proteomes" id="UP000527355"/>
    </source>
</evidence>
<accession>A0A7J7UD00</accession>
<feature type="compositionally biased region" description="Low complexity" evidence="1">
    <location>
        <begin position="73"/>
        <end position="82"/>
    </location>
</feature>
<protein>
    <submittedName>
        <fullName evidence="2">Uncharacterized protein</fullName>
    </submittedName>
</protein>
<gene>
    <name evidence="2" type="ORF">mMyoMyo1_008792</name>
</gene>